<reference evidence="1 2" key="1">
    <citation type="submission" date="2014-05" db="EMBL/GenBank/DDBJ databases">
        <title>Whole genome shotgun sequence of Rhizobium rhizogenes NBRC 13257.</title>
        <authorList>
            <person name="Katano-Makiyama Y."/>
            <person name="Hosoyama A."/>
            <person name="Hashimoto M."/>
            <person name="Hosoyama Y."/>
            <person name="Noguchi M."/>
            <person name="Tsuchikane K."/>
            <person name="Kimura A."/>
            <person name="Ohji S."/>
            <person name="Ichikawa N."/>
            <person name="Yamazoe A."/>
            <person name="Fujita N."/>
        </authorList>
    </citation>
    <scope>NUCLEOTIDE SEQUENCE [LARGE SCALE GENOMIC DNA]</scope>
    <source>
        <strain evidence="1 2">NBRC 13257</strain>
    </source>
</reference>
<proteinExistence type="predicted"/>
<evidence type="ECO:0000313" key="2">
    <source>
        <dbReference type="Proteomes" id="UP000026941"/>
    </source>
</evidence>
<evidence type="ECO:0000313" key="1">
    <source>
        <dbReference type="EMBL" id="GAJ93526.1"/>
    </source>
</evidence>
<name>A0AA87Q105_RHIRH</name>
<gene>
    <name evidence="1" type="ORF">RRH01S_06_01470</name>
</gene>
<dbReference type="Proteomes" id="UP000026941">
    <property type="component" value="Unassembled WGS sequence"/>
</dbReference>
<dbReference type="EMBL" id="BAYX01000006">
    <property type="protein sequence ID" value="GAJ93526.1"/>
    <property type="molecule type" value="Genomic_DNA"/>
</dbReference>
<organism evidence="1 2">
    <name type="scientific">Rhizobium rhizogenes NBRC 13257</name>
    <dbReference type="NCBI Taxonomy" id="1220581"/>
    <lineage>
        <taxon>Bacteria</taxon>
        <taxon>Pseudomonadati</taxon>
        <taxon>Pseudomonadota</taxon>
        <taxon>Alphaproteobacteria</taxon>
        <taxon>Hyphomicrobiales</taxon>
        <taxon>Rhizobiaceae</taxon>
        <taxon>Rhizobium/Agrobacterium group</taxon>
        <taxon>Rhizobium</taxon>
    </lineage>
</organism>
<sequence>MSEVKAYLLNAAAETIRTVMIPAADQLTHISKLIGSSEIDVVRIEGSHLLYAGANSLTDGVHSVTDLKGHGSPFAGNLLIVGADERGEMTNASDSIGHFATKLTIVRPVFVPVFETLTGPDIFGTRVIRLDVRIERSAPKIID</sequence>
<comment type="caution">
    <text evidence="1">The sequence shown here is derived from an EMBL/GenBank/DDBJ whole genome shotgun (WGS) entry which is preliminary data.</text>
</comment>
<dbReference type="RefSeq" id="WP_034515542.1">
    <property type="nucleotide sequence ID" value="NZ_BAYX01000006.1"/>
</dbReference>
<accession>A0AA87Q105</accession>
<dbReference type="AlphaFoldDB" id="A0AA87Q105"/>
<protein>
    <submittedName>
        <fullName evidence="1">Uncharacterized protein</fullName>
    </submittedName>
</protein>